<feature type="domain" description="Fido" evidence="4">
    <location>
        <begin position="79"/>
        <end position="248"/>
    </location>
</feature>
<dbReference type="AlphaFoldDB" id="A0AAN2BKQ9"/>
<dbReference type="InterPro" id="IPR036597">
    <property type="entry name" value="Fido-like_dom_sf"/>
</dbReference>
<keyword evidence="2" id="KW-0547">Nucleotide-binding</keyword>
<dbReference type="InterPro" id="IPR003812">
    <property type="entry name" value="Fido"/>
</dbReference>
<dbReference type="Gene3D" id="1.10.3290.10">
    <property type="entry name" value="Fido-like domain"/>
    <property type="match status" value="1"/>
</dbReference>
<dbReference type="PANTHER" id="PTHR13504">
    <property type="entry name" value="FIDO DOMAIN-CONTAINING PROTEIN DDB_G0283145"/>
    <property type="match status" value="1"/>
</dbReference>
<sequence length="273" mass="30513">MKFLDGLDQDLKSVVLRQLRDLWTYTSTGLEGNSLSLGDTHFVIEEGLTVSGKSIKDHQEVLGHAKAIEIIYSMLDRLITTDDIFGLHKAIQSEVVSDINKPYGAWTLEPNGTYAVNDAGKHVFIEYAAPVDVPDLMQQWLKWFNACCECARVKGLDLNAAVDVYTKAHVAFVHVHPFWDGNGRLARLLANLPVLAAGLPPIVIARESRQVYLRNLAKYQLEAGQLSKATGLWPLPDGFSSFIELIKDEYQTTQTIIDDAFGLQRKRRDSART</sequence>
<keyword evidence="6" id="KW-1185">Reference proteome</keyword>
<feature type="binding site" evidence="2">
    <location>
        <begin position="180"/>
        <end position="187"/>
    </location>
    <ligand>
        <name>ATP</name>
        <dbReference type="ChEBI" id="CHEBI:30616"/>
    </ligand>
</feature>
<name>A0AAN2BKQ9_9GAMM</name>
<evidence type="ECO:0000259" key="4">
    <source>
        <dbReference type="PROSITE" id="PS51459"/>
    </source>
</evidence>
<dbReference type="SUPFAM" id="SSF140931">
    <property type="entry name" value="Fic-like"/>
    <property type="match status" value="1"/>
</dbReference>
<accession>A0AAN2BKQ9</accession>
<evidence type="ECO:0000313" key="6">
    <source>
        <dbReference type="Proteomes" id="UP001320119"/>
    </source>
</evidence>
<reference evidence="5 6" key="1">
    <citation type="journal article" date="2022" name="IScience">
        <title>An ultrasensitive nanofiber-based assay for enzymatic hydrolysis and deep-sea microbial degradation of cellulose.</title>
        <authorList>
            <person name="Tsudome M."/>
            <person name="Tachioka M."/>
            <person name="Miyazaki M."/>
            <person name="Uchimura K."/>
            <person name="Tsuda M."/>
            <person name="Takaki Y."/>
            <person name="Deguchi S."/>
        </authorList>
    </citation>
    <scope>NUCLEOTIDE SEQUENCE [LARGE SCALE GENOMIC DNA]</scope>
    <source>
        <strain evidence="5 6">GE09</strain>
    </source>
</reference>
<dbReference type="Pfam" id="PF02661">
    <property type="entry name" value="Fic"/>
    <property type="match status" value="1"/>
</dbReference>
<protein>
    <recommendedName>
        <fullName evidence="4">Fido domain-containing protein</fullName>
    </recommendedName>
</protein>
<dbReference type="PROSITE" id="PS51459">
    <property type="entry name" value="FIDO"/>
    <property type="match status" value="1"/>
</dbReference>
<evidence type="ECO:0000256" key="1">
    <source>
        <dbReference type="PIRSR" id="PIRSR640198-1"/>
    </source>
</evidence>
<dbReference type="GO" id="GO:0005524">
    <property type="term" value="F:ATP binding"/>
    <property type="evidence" value="ECO:0007669"/>
    <property type="project" value="UniProtKB-KW"/>
</dbReference>
<dbReference type="InterPro" id="IPR040198">
    <property type="entry name" value="Fido_containing"/>
</dbReference>
<dbReference type="RefSeq" id="WP_236982611.1">
    <property type="nucleotide sequence ID" value="NZ_AP023086.1"/>
</dbReference>
<dbReference type="PANTHER" id="PTHR13504:SF38">
    <property type="entry name" value="FIDO DOMAIN-CONTAINING PROTEIN"/>
    <property type="match status" value="1"/>
</dbReference>
<dbReference type="KEGG" id="marq:MARGE09_P2544"/>
<keyword evidence="2" id="KW-0067">ATP-binding</keyword>
<dbReference type="Proteomes" id="UP001320119">
    <property type="component" value="Chromosome"/>
</dbReference>
<feature type="site" description="Important for autoinhibition of adenylyltransferase activity" evidence="3">
    <location>
        <position position="31"/>
    </location>
</feature>
<organism evidence="5 6">
    <name type="scientific">Marinagarivorans cellulosilyticus</name>
    <dbReference type="NCBI Taxonomy" id="2721545"/>
    <lineage>
        <taxon>Bacteria</taxon>
        <taxon>Pseudomonadati</taxon>
        <taxon>Pseudomonadota</taxon>
        <taxon>Gammaproteobacteria</taxon>
        <taxon>Cellvibrionales</taxon>
        <taxon>Cellvibrionaceae</taxon>
        <taxon>Marinagarivorans</taxon>
    </lineage>
</organism>
<feature type="active site" evidence="1">
    <location>
        <position position="176"/>
    </location>
</feature>
<evidence type="ECO:0000313" key="5">
    <source>
        <dbReference type="EMBL" id="BCD98343.1"/>
    </source>
</evidence>
<proteinExistence type="predicted"/>
<evidence type="ECO:0000256" key="2">
    <source>
        <dbReference type="PIRSR" id="PIRSR640198-2"/>
    </source>
</evidence>
<gene>
    <name evidence="5" type="ORF">MARGE09_P2544</name>
</gene>
<evidence type="ECO:0000256" key="3">
    <source>
        <dbReference type="PIRSR" id="PIRSR640198-3"/>
    </source>
</evidence>
<dbReference type="EMBL" id="AP023086">
    <property type="protein sequence ID" value="BCD98343.1"/>
    <property type="molecule type" value="Genomic_DNA"/>
</dbReference>